<organism evidence="2 3">
    <name type="scientific">Mycoplana dimorpha</name>
    <dbReference type="NCBI Taxonomy" id="28320"/>
    <lineage>
        <taxon>Bacteria</taxon>
        <taxon>Pseudomonadati</taxon>
        <taxon>Pseudomonadota</taxon>
        <taxon>Alphaproteobacteria</taxon>
        <taxon>Hyphomicrobiales</taxon>
        <taxon>Rhizobiaceae</taxon>
        <taxon>Mycoplana</taxon>
    </lineage>
</organism>
<dbReference type="AlphaFoldDB" id="A0A2T5BBL4"/>
<proteinExistence type="predicted"/>
<evidence type="ECO:0000256" key="1">
    <source>
        <dbReference type="SAM" id="MobiDB-lite"/>
    </source>
</evidence>
<gene>
    <name evidence="2" type="ORF">C7449_103386</name>
</gene>
<reference evidence="2 3" key="1">
    <citation type="submission" date="2018-04" db="EMBL/GenBank/DDBJ databases">
        <title>Genomic Encyclopedia of Type Strains, Phase IV (KMG-IV): sequencing the most valuable type-strain genomes for metagenomic binning, comparative biology and taxonomic classification.</title>
        <authorList>
            <person name="Goeker M."/>
        </authorList>
    </citation>
    <scope>NUCLEOTIDE SEQUENCE [LARGE SCALE GENOMIC DNA]</scope>
    <source>
        <strain evidence="2 3">DSM 7138</strain>
    </source>
</reference>
<name>A0A2T5BBL4_MYCDI</name>
<sequence>MTGTMLFGAFLAALFYVRGCRMAPGGFRRARPPAPQFSRTPVPGRMPET</sequence>
<comment type="caution">
    <text evidence="2">The sequence shown here is derived from an EMBL/GenBank/DDBJ whole genome shotgun (WGS) entry which is preliminary data.</text>
</comment>
<feature type="region of interest" description="Disordered" evidence="1">
    <location>
        <begin position="27"/>
        <end position="49"/>
    </location>
</feature>
<dbReference type="Proteomes" id="UP000241247">
    <property type="component" value="Unassembled WGS sequence"/>
</dbReference>
<keyword evidence="3" id="KW-1185">Reference proteome</keyword>
<dbReference type="EMBL" id="PZZZ01000003">
    <property type="protein sequence ID" value="PTM96368.1"/>
    <property type="molecule type" value="Genomic_DNA"/>
</dbReference>
<protein>
    <submittedName>
        <fullName evidence="2">Uncharacterized protein</fullName>
    </submittedName>
</protein>
<evidence type="ECO:0000313" key="2">
    <source>
        <dbReference type="EMBL" id="PTM96368.1"/>
    </source>
</evidence>
<dbReference type="RefSeq" id="WP_170115836.1">
    <property type="nucleotide sequence ID" value="NZ_JBHEEX010000002.1"/>
</dbReference>
<evidence type="ECO:0000313" key="3">
    <source>
        <dbReference type="Proteomes" id="UP000241247"/>
    </source>
</evidence>
<accession>A0A2T5BBL4</accession>